<sequence length="492" mass="54416">MAFAAPHYQSAPGHSRDSSAASCQSSPITPSFSIRSHSRWPSSSSSLATSPDSPSHSATNKTTLEDLLEESAEREDGISSFETEGLGDEPLCICDTPFCEHQQAEATTPTPFPSFPEWTRGDDRIFSYSASGHSVKRSRSGETSRSTVGSRRRQRLRSISSSLFRERRPTTSVTNHTVQSAPPTPGSSSRRPSITEYLSRQLEPRRTISSSNRRTLSFSNDTGEPSFLERIESREAWETQLSSDPVDREGNSSTPLLPPLLSSLRDPSDEALRSPLQSPSVATQSETASIYSPVPHGLLTPPLSAKPSFTSFNVPPASTYAAPEKDYWAIKLGHANFDIEPRPYMPQQFTRESCRRLLKDWEAARVEYMRVIARVSEHYGPSSPTYSLTEEKWAEIDKAWRSNLDKANAEAEANGEIGVHQSLAETQPLAKMPSLSDPNQPTKFLNVDEANIVGPMVQYTKMQQTSPKRPSFFGVLKDPSSILNRSLFGSKR</sequence>
<dbReference type="AlphaFoldDB" id="A0AAV9PFW7"/>
<dbReference type="Proteomes" id="UP001337655">
    <property type="component" value="Unassembled WGS sequence"/>
</dbReference>
<feature type="compositionally biased region" description="Polar residues" evidence="1">
    <location>
        <begin position="207"/>
        <end position="223"/>
    </location>
</feature>
<name>A0AAV9PFW7_9PEZI</name>
<organism evidence="2 3">
    <name type="scientific">Saxophila tyrrhenica</name>
    <dbReference type="NCBI Taxonomy" id="1690608"/>
    <lineage>
        <taxon>Eukaryota</taxon>
        <taxon>Fungi</taxon>
        <taxon>Dikarya</taxon>
        <taxon>Ascomycota</taxon>
        <taxon>Pezizomycotina</taxon>
        <taxon>Dothideomycetes</taxon>
        <taxon>Dothideomycetidae</taxon>
        <taxon>Mycosphaerellales</taxon>
        <taxon>Extremaceae</taxon>
        <taxon>Saxophila</taxon>
    </lineage>
</organism>
<feature type="compositionally biased region" description="Low complexity" evidence="1">
    <location>
        <begin position="18"/>
        <end position="57"/>
    </location>
</feature>
<evidence type="ECO:0000313" key="2">
    <source>
        <dbReference type="EMBL" id="KAK5171280.1"/>
    </source>
</evidence>
<comment type="caution">
    <text evidence="2">The sequence shown here is derived from an EMBL/GenBank/DDBJ whole genome shotgun (WGS) entry which is preliminary data.</text>
</comment>
<evidence type="ECO:0008006" key="4">
    <source>
        <dbReference type="Google" id="ProtNLM"/>
    </source>
</evidence>
<accession>A0AAV9PFW7</accession>
<feature type="region of interest" description="Disordered" evidence="1">
    <location>
        <begin position="129"/>
        <end position="284"/>
    </location>
</feature>
<protein>
    <recommendedName>
        <fullName evidence="4">Only prolin and serin are matching in the corresponding protein</fullName>
    </recommendedName>
</protein>
<dbReference type="RefSeq" id="XP_064660308.1">
    <property type="nucleotide sequence ID" value="XM_064801678.1"/>
</dbReference>
<reference evidence="2 3" key="1">
    <citation type="submission" date="2023-08" db="EMBL/GenBank/DDBJ databases">
        <title>Black Yeasts Isolated from many extreme environments.</title>
        <authorList>
            <person name="Coleine C."/>
            <person name="Stajich J.E."/>
            <person name="Selbmann L."/>
        </authorList>
    </citation>
    <scope>NUCLEOTIDE SEQUENCE [LARGE SCALE GENOMIC DNA]</scope>
    <source>
        <strain evidence="2 3">CCFEE 5935</strain>
    </source>
</reference>
<dbReference type="EMBL" id="JAVRRT010000006">
    <property type="protein sequence ID" value="KAK5171280.1"/>
    <property type="molecule type" value="Genomic_DNA"/>
</dbReference>
<evidence type="ECO:0000313" key="3">
    <source>
        <dbReference type="Proteomes" id="UP001337655"/>
    </source>
</evidence>
<evidence type="ECO:0000256" key="1">
    <source>
        <dbReference type="SAM" id="MobiDB-lite"/>
    </source>
</evidence>
<dbReference type="GeneID" id="89925770"/>
<keyword evidence="3" id="KW-1185">Reference proteome</keyword>
<proteinExistence type="predicted"/>
<feature type="region of interest" description="Disordered" evidence="1">
    <location>
        <begin position="1"/>
        <end position="87"/>
    </location>
</feature>
<gene>
    <name evidence="2" type="ORF">LTR77_004424</name>
</gene>
<feature type="compositionally biased region" description="Basic and acidic residues" evidence="1">
    <location>
        <begin position="227"/>
        <end position="237"/>
    </location>
</feature>
<feature type="compositionally biased region" description="Polar residues" evidence="1">
    <location>
        <begin position="275"/>
        <end position="284"/>
    </location>
</feature>
<feature type="compositionally biased region" description="Polar residues" evidence="1">
    <location>
        <begin position="170"/>
        <end position="179"/>
    </location>
</feature>
<feature type="compositionally biased region" description="Low complexity" evidence="1">
    <location>
        <begin position="252"/>
        <end position="265"/>
    </location>
</feature>